<keyword evidence="1" id="KW-1133">Transmembrane helix</keyword>
<keyword evidence="3" id="KW-1185">Reference proteome</keyword>
<protein>
    <recommendedName>
        <fullName evidence="4">Peptidase C51 domain-containing protein</fullName>
    </recommendedName>
</protein>
<keyword evidence="1" id="KW-0812">Transmembrane</keyword>
<reference evidence="3" key="1">
    <citation type="journal article" date="2019" name="Int. J. Syst. Evol. Microbiol.">
        <title>The Global Catalogue of Microorganisms (GCM) 10K type strain sequencing project: providing services to taxonomists for standard genome sequencing and annotation.</title>
        <authorList>
            <consortium name="The Broad Institute Genomics Platform"/>
            <consortium name="The Broad Institute Genome Sequencing Center for Infectious Disease"/>
            <person name="Wu L."/>
            <person name="Ma J."/>
        </authorList>
    </citation>
    <scope>NUCLEOTIDE SEQUENCE [LARGE SCALE GENOMIC DNA]</scope>
    <source>
        <strain evidence="3">NBRC 106348</strain>
    </source>
</reference>
<gene>
    <name evidence="2" type="ORF">GCM10025864_15180</name>
</gene>
<feature type="transmembrane region" description="Helical" evidence="1">
    <location>
        <begin position="59"/>
        <end position="80"/>
    </location>
</feature>
<feature type="transmembrane region" description="Helical" evidence="1">
    <location>
        <begin position="29"/>
        <end position="47"/>
    </location>
</feature>
<evidence type="ECO:0000256" key="1">
    <source>
        <dbReference type="SAM" id="Phobius"/>
    </source>
</evidence>
<accession>A0ABQ6I1D7</accession>
<comment type="caution">
    <text evidence="2">The sequence shown here is derived from an EMBL/GenBank/DDBJ whole genome shotgun (WGS) entry which is preliminary data.</text>
</comment>
<organism evidence="2 3">
    <name type="scientific">Luteimicrobium album</name>
    <dbReference type="NCBI Taxonomy" id="1054550"/>
    <lineage>
        <taxon>Bacteria</taxon>
        <taxon>Bacillati</taxon>
        <taxon>Actinomycetota</taxon>
        <taxon>Actinomycetes</taxon>
        <taxon>Micrococcales</taxon>
        <taxon>Luteimicrobium</taxon>
    </lineage>
</organism>
<dbReference type="Proteomes" id="UP001157091">
    <property type="component" value="Unassembled WGS sequence"/>
</dbReference>
<evidence type="ECO:0000313" key="3">
    <source>
        <dbReference type="Proteomes" id="UP001157091"/>
    </source>
</evidence>
<name>A0ABQ6I1D7_9MICO</name>
<sequence length="183" mass="19722">MVGLVGVVSPVVTLFGAVATGTQADRYLQPWVFLPVLAITVLQDLVPAPVWRRRTRLQVLTGVALAALVGLGLPATVHGATGRDADLQCVVNWVNASSKVGAGQFWTVRAAKAYAADPRSLVQVNSQLQPYVWLVNRNDHLGHIGFVIQDAHSPNLDLARQSWPAGQLARIECGRYTILDLSP</sequence>
<keyword evidence="1" id="KW-0472">Membrane</keyword>
<proteinExistence type="predicted"/>
<evidence type="ECO:0008006" key="4">
    <source>
        <dbReference type="Google" id="ProtNLM"/>
    </source>
</evidence>
<dbReference type="EMBL" id="BSUK01000001">
    <property type="protein sequence ID" value="GMA23759.1"/>
    <property type="molecule type" value="Genomic_DNA"/>
</dbReference>
<evidence type="ECO:0000313" key="2">
    <source>
        <dbReference type="EMBL" id="GMA23759.1"/>
    </source>
</evidence>